<evidence type="ECO:0000313" key="2">
    <source>
        <dbReference type="EMBL" id="APG78767.1"/>
    </source>
</evidence>
<name>A0A1L3KN09_9MONO</name>
<evidence type="ECO:0000256" key="1">
    <source>
        <dbReference type="SAM" id="MobiDB-lite"/>
    </source>
</evidence>
<protein>
    <submittedName>
        <fullName evidence="2">Uncharacterized protein</fullName>
    </submittedName>
</protein>
<feature type="region of interest" description="Disordered" evidence="1">
    <location>
        <begin position="60"/>
        <end position="80"/>
    </location>
</feature>
<evidence type="ECO:0000313" key="3">
    <source>
        <dbReference type="Proteomes" id="UP000202239"/>
    </source>
</evidence>
<keyword evidence="3" id="KW-1185">Reference proteome</keyword>
<dbReference type="Proteomes" id="UP000202239">
    <property type="component" value="Genome"/>
</dbReference>
<dbReference type="GeneID" id="30881792"/>
<organism evidence="2">
    <name type="scientific">Wenzhou tapeworm virus 1</name>
    <dbReference type="NCBI Taxonomy" id="1923661"/>
    <lineage>
        <taxon>Viruses</taxon>
        <taxon>Riboviria</taxon>
        <taxon>Orthornavirae</taxon>
        <taxon>Negarnaviricota</taxon>
        <taxon>Haploviricotina</taxon>
        <taxon>Monjiviricetes</taxon>
        <taxon>Mononegavirales</taxon>
        <taxon>Nyamiviridae</taxon>
        <taxon>Tapwovirus</taxon>
        <taxon>Tapwovirus cesti</taxon>
    </lineage>
</organism>
<feature type="compositionally biased region" description="Polar residues" evidence="1">
    <location>
        <begin position="64"/>
        <end position="80"/>
    </location>
</feature>
<accession>A0A1L3KN09</accession>
<dbReference type="RefSeq" id="YP_009342313.1">
    <property type="nucleotide sequence ID" value="NC_033451.1"/>
</dbReference>
<feature type="region of interest" description="Disordered" evidence="1">
    <location>
        <begin position="1"/>
        <end position="37"/>
    </location>
</feature>
<dbReference type="EMBL" id="KX884437">
    <property type="protein sequence ID" value="APG78767.1"/>
    <property type="molecule type" value="Genomic_RNA"/>
</dbReference>
<reference evidence="2" key="1">
    <citation type="journal article" date="2016" name="Nature">
        <title>Redefining the invertebrate RNA virosphere.</title>
        <authorList>
            <person name="Shi M."/>
            <person name="Lin X.D."/>
            <person name="Tian J.H."/>
            <person name="Chen L.J."/>
            <person name="Chen X."/>
            <person name="Li C.X."/>
            <person name="Qin X.C."/>
            <person name="Li J."/>
            <person name="Cao J.P."/>
            <person name="Eden J.S."/>
            <person name="Buchmann J."/>
            <person name="Wang W."/>
            <person name="Xu J."/>
            <person name="Holmes E.C."/>
            <person name="Zhang Y.Z."/>
        </authorList>
    </citation>
    <scope>NUCLEOTIDE SEQUENCE [LARGE SCALE GENOMIC DNA]</scope>
    <source>
        <strain evidence="2">SGJSC14943</strain>
    </source>
</reference>
<proteinExistence type="predicted"/>
<dbReference type="KEGG" id="vg:30881792"/>
<sequence length="197" mass="21583">MSTITRSSKRSGSELSGSARKYQRYNPEDLQEGADLDYQEWQFGSHGSVPTTVEEKYAALALQDQESTSAQGPQDPATVSTTDPAVQILDQDSSNQTPHPALVVMLGRIVANQERIIELLQRIEAQQRHFADSEKAWTEALNATKTSLIELYRQSSVAIVRPSQTSKPAPLLQAPTATFLSNPSVADANASAFNKFF</sequence>